<protein>
    <submittedName>
        <fullName evidence="6">AcrR family transcriptional regulator</fullName>
    </submittedName>
</protein>
<dbReference type="Proteomes" id="UP001262032">
    <property type="component" value="Unassembled WGS sequence"/>
</dbReference>
<dbReference type="InterPro" id="IPR050109">
    <property type="entry name" value="HTH-type_TetR-like_transc_reg"/>
</dbReference>
<dbReference type="PROSITE" id="PS01081">
    <property type="entry name" value="HTH_TETR_1"/>
    <property type="match status" value="1"/>
</dbReference>
<dbReference type="PROSITE" id="PS50977">
    <property type="entry name" value="HTH_TETR_2"/>
    <property type="match status" value="1"/>
</dbReference>
<dbReference type="InterPro" id="IPR009057">
    <property type="entry name" value="Homeodomain-like_sf"/>
</dbReference>
<dbReference type="Gene3D" id="1.10.357.10">
    <property type="entry name" value="Tetracycline Repressor, domain 2"/>
    <property type="match status" value="1"/>
</dbReference>
<dbReference type="RefSeq" id="WP_310113678.1">
    <property type="nucleotide sequence ID" value="NZ_JAVDTN010000014.1"/>
</dbReference>
<evidence type="ECO:0000313" key="6">
    <source>
        <dbReference type="EMBL" id="MDR7165343.1"/>
    </source>
</evidence>
<evidence type="ECO:0000256" key="4">
    <source>
        <dbReference type="PROSITE-ProRule" id="PRU00335"/>
    </source>
</evidence>
<name>A0AAW8NCP0_PSEOX</name>
<dbReference type="PANTHER" id="PTHR30055">
    <property type="entry name" value="HTH-TYPE TRANSCRIPTIONAL REGULATOR RUTR"/>
    <property type="match status" value="1"/>
</dbReference>
<feature type="DNA-binding region" description="H-T-H motif" evidence="4">
    <location>
        <begin position="38"/>
        <end position="57"/>
    </location>
</feature>
<keyword evidence="1" id="KW-0805">Transcription regulation</keyword>
<reference evidence="6" key="1">
    <citation type="submission" date="2023-07" db="EMBL/GenBank/DDBJ databases">
        <title>Sorghum-associated microbial communities from plants grown in Nebraska, USA.</title>
        <authorList>
            <person name="Schachtman D."/>
        </authorList>
    </citation>
    <scope>NUCLEOTIDE SEQUENCE</scope>
    <source>
        <strain evidence="6">BE261</strain>
    </source>
</reference>
<dbReference type="Pfam" id="PF00440">
    <property type="entry name" value="TetR_N"/>
    <property type="match status" value="1"/>
</dbReference>
<sequence>MTDQREPGLRQRKQAATALTIERSAVGLVQEHGFQAVTVDMICAASGVSQRTFFNYFKTKDQAILGAGPGRLDERRVREFLASDSPDLLAGILDLLATLAPVGTEDRALAADRMGIISRTPALMQKEIERLSDVYEELKEVLYLRLRRSAPANEPPEETRAQSALIAHLIPGILRFTLEQQNSSNPGHPHAGTEQLLAGALQKLLPAAPAGETAAT</sequence>
<dbReference type="AlphaFoldDB" id="A0AAW8NCP0"/>
<dbReference type="GeneID" id="97423886"/>
<dbReference type="EMBL" id="JAVDWN010000014">
    <property type="protein sequence ID" value="MDR7165343.1"/>
    <property type="molecule type" value="Genomic_DNA"/>
</dbReference>
<evidence type="ECO:0000256" key="1">
    <source>
        <dbReference type="ARBA" id="ARBA00023015"/>
    </source>
</evidence>
<dbReference type="GO" id="GO:0003700">
    <property type="term" value="F:DNA-binding transcription factor activity"/>
    <property type="evidence" value="ECO:0007669"/>
    <property type="project" value="TreeGrafter"/>
</dbReference>
<dbReference type="InterPro" id="IPR001647">
    <property type="entry name" value="HTH_TetR"/>
</dbReference>
<comment type="caution">
    <text evidence="6">The sequence shown here is derived from an EMBL/GenBank/DDBJ whole genome shotgun (WGS) entry which is preliminary data.</text>
</comment>
<evidence type="ECO:0000259" key="5">
    <source>
        <dbReference type="PROSITE" id="PS50977"/>
    </source>
</evidence>
<keyword evidence="2 4" id="KW-0238">DNA-binding</keyword>
<accession>A0AAW8NCP0</accession>
<dbReference type="GO" id="GO:0000976">
    <property type="term" value="F:transcription cis-regulatory region binding"/>
    <property type="evidence" value="ECO:0007669"/>
    <property type="project" value="TreeGrafter"/>
</dbReference>
<feature type="domain" description="HTH tetR-type" evidence="5">
    <location>
        <begin position="15"/>
        <end position="75"/>
    </location>
</feature>
<organism evidence="6 7">
    <name type="scientific">Pseudarthrobacter oxydans</name>
    <name type="common">Arthrobacter oxydans</name>
    <dbReference type="NCBI Taxonomy" id="1671"/>
    <lineage>
        <taxon>Bacteria</taxon>
        <taxon>Bacillati</taxon>
        <taxon>Actinomycetota</taxon>
        <taxon>Actinomycetes</taxon>
        <taxon>Micrococcales</taxon>
        <taxon>Micrococcaceae</taxon>
        <taxon>Pseudarthrobacter</taxon>
    </lineage>
</organism>
<dbReference type="SUPFAM" id="SSF46689">
    <property type="entry name" value="Homeodomain-like"/>
    <property type="match status" value="1"/>
</dbReference>
<dbReference type="PANTHER" id="PTHR30055:SF234">
    <property type="entry name" value="HTH-TYPE TRANSCRIPTIONAL REGULATOR BETI"/>
    <property type="match status" value="1"/>
</dbReference>
<dbReference type="InterPro" id="IPR023772">
    <property type="entry name" value="DNA-bd_HTH_TetR-type_CS"/>
</dbReference>
<gene>
    <name evidence="6" type="ORF">J2X12_003392</name>
</gene>
<proteinExistence type="predicted"/>
<keyword evidence="3" id="KW-0804">Transcription</keyword>
<evidence type="ECO:0000256" key="2">
    <source>
        <dbReference type="ARBA" id="ARBA00023125"/>
    </source>
</evidence>
<evidence type="ECO:0000256" key="3">
    <source>
        <dbReference type="ARBA" id="ARBA00023163"/>
    </source>
</evidence>
<evidence type="ECO:0000313" key="7">
    <source>
        <dbReference type="Proteomes" id="UP001262032"/>
    </source>
</evidence>